<dbReference type="AlphaFoldDB" id="A0A8J7RGT3"/>
<dbReference type="EMBL" id="JAGGMV010000002">
    <property type="protein sequence ID" value="MBP2201622.1"/>
    <property type="molecule type" value="Genomic_DNA"/>
</dbReference>
<dbReference type="Proteomes" id="UP000740329">
    <property type="component" value="Unassembled WGS sequence"/>
</dbReference>
<sequence length="110" mass="11908">MAGEFKHCENCGKEIAKDAGMCPFCGFTFKKVGEKNQILAAVLSFFIPGVGQIYNGQIGKGIAIIAGMIISAVLMVVLVGFLTYFAIWIYAIYDAYTTADKINKGEIVIN</sequence>
<accession>A0A8J7RGT3</accession>
<keyword evidence="1" id="KW-1133">Transmembrane helix</keyword>
<reference evidence="2" key="1">
    <citation type="submission" date="2021-03" db="EMBL/GenBank/DDBJ databases">
        <title>Genomic Encyclopedia of Type Strains, Phase IV (KMG-V): Genome sequencing to study the core and pangenomes of soil and plant-associated prokaryotes.</title>
        <authorList>
            <person name="Whitman W."/>
        </authorList>
    </citation>
    <scope>NUCLEOTIDE SEQUENCE</scope>
    <source>
        <strain evidence="2">C4</strain>
    </source>
</reference>
<protein>
    <submittedName>
        <fullName evidence="2">TM2 domain-containing membrane protein YozV</fullName>
    </submittedName>
</protein>
<gene>
    <name evidence="2" type="ORF">J3E07_001034</name>
</gene>
<evidence type="ECO:0000313" key="3">
    <source>
        <dbReference type="Proteomes" id="UP000740329"/>
    </source>
</evidence>
<evidence type="ECO:0000256" key="1">
    <source>
        <dbReference type="SAM" id="Phobius"/>
    </source>
</evidence>
<dbReference type="OrthoDB" id="76294at2157"/>
<proteinExistence type="predicted"/>
<keyword evidence="1" id="KW-0812">Transmembrane</keyword>
<feature type="transmembrane region" description="Helical" evidence="1">
    <location>
        <begin position="38"/>
        <end position="55"/>
    </location>
</feature>
<comment type="caution">
    <text evidence="2">The sequence shown here is derived from an EMBL/GenBank/DDBJ whole genome shotgun (WGS) entry which is preliminary data.</text>
</comment>
<organism evidence="2 3">
    <name type="scientific">Methanococcus voltae</name>
    <dbReference type="NCBI Taxonomy" id="2188"/>
    <lineage>
        <taxon>Archaea</taxon>
        <taxon>Methanobacteriati</taxon>
        <taxon>Methanobacteriota</taxon>
        <taxon>Methanomada group</taxon>
        <taxon>Methanococci</taxon>
        <taxon>Methanococcales</taxon>
        <taxon>Methanococcaceae</taxon>
        <taxon>Methanococcus</taxon>
    </lineage>
</organism>
<dbReference type="RefSeq" id="WP_209591084.1">
    <property type="nucleotide sequence ID" value="NZ_JAGGMU010000002.1"/>
</dbReference>
<name>A0A8J7RGT3_METVO</name>
<keyword evidence="1" id="KW-0472">Membrane</keyword>
<feature type="transmembrane region" description="Helical" evidence="1">
    <location>
        <begin position="61"/>
        <end position="93"/>
    </location>
</feature>
<evidence type="ECO:0000313" key="2">
    <source>
        <dbReference type="EMBL" id="MBP2201622.1"/>
    </source>
</evidence>